<dbReference type="RefSeq" id="WP_166398821.1">
    <property type="nucleotide sequence ID" value="NZ_CP045122.1"/>
</dbReference>
<dbReference type="KEGG" id="rmar:GBA65_21990"/>
<reference evidence="1 2" key="1">
    <citation type="submission" date="2019-10" db="EMBL/GenBank/DDBJ databases">
        <title>Rubrobacter sp nov SCSIO 52915 isolated from a deep-sea sediment in the South China Sea.</title>
        <authorList>
            <person name="Chen R.W."/>
        </authorList>
    </citation>
    <scope>NUCLEOTIDE SEQUENCE [LARGE SCALE GENOMIC DNA]</scope>
    <source>
        <strain evidence="1 2">SCSIO 52915</strain>
        <plasmid evidence="1 2">unnamed1</plasmid>
    </source>
</reference>
<organism evidence="1 2">
    <name type="scientific">Rubrobacter marinus</name>
    <dbReference type="NCBI Taxonomy" id="2653852"/>
    <lineage>
        <taxon>Bacteria</taxon>
        <taxon>Bacillati</taxon>
        <taxon>Actinomycetota</taxon>
        <taxon>Rubrobacteria</taxon>
        <taxon>Rubrobacterales</taxon>
        <taxon>Rubrobacteraceae</taxon>
        <taxon>Rubrobacter</taxon>
    </lineage>
</organism>
<proteinExistence type="predicted"/>
<protein>
    <submittedName>
        <fullName evidence="1">Uncharacterized protein</fullName>
    </submittedName>
</protein>
<evidence type="ECO:0000313" key="2">
    <source>
        <dbReference type="Proteomes" id="UP000502706"/>
    </source>
</evidence>
<keyword evidence="2" id="KW-1185">Reference proteome</keyword>
<name>A0A6G8Q3T0_9ACTN</name>
<gene>
    <name evidence="1" type="ORF">GBA65_21990</name>
</gene>
<sequence>MELRYLSDAEIAEADGEYWSEGYGRKTLYERAQARVFVEGRRVHTPYGFTVSVKAPRGKRQRFPVEAEAISDEEIRDFLYALGDERRKGSEVTVEHEVDGTLALYRVKGENAAGFACELASGEPVVFRQGERVSLDSV</sequence>
<dbReference type="Proteomes" id="UP000502706">
    <property type="component" value="Plasmid unnamed1"/>
</dbReference>
<dbReference type="EMBL" id="CP045122">
    <property type="protein sequence ID" value="QIN81108.1"/>
    <property type="molecule type" value="Genomic_DNA"/>
</dbReference>
<keyword evidence="1" id="KW-0614">Plasmid</keyword>
<evidence type="ECO:0000313" key="1">
    <source>
        <dbReference type="EMBL" id="QIN81108.1"/>
    </source>
</evidence>
<accession>A0A6G8Q3T0</accession>
<dbReference type="AlphaFoldDB" id="A0A6G8Q3T0"/>
<geneLocation type="plasmid" evidence="1 2">
    <name>unnamed1</name>
</geneLocation>